<feature type="domain" description="DUF7587" evidence="1">
    <location>
        <begin position="43"/>
        <end position="166"/>
    </location>
</feature>
<evidence type="ECO:0000259" key="1">
    <source>
        <dbReference type="Pfam" id="PF24494"/>
    </source>
</evidence>
<dbReference type="Pfam" id="PF24494">
    <property type="entry name" value="DUF7587"/>
    <property type="match status" value="1"/>
</dbReference>
<evidence type="ECO:0000313" key="2">
    <source>
        <dbReference type="EMBL" id="GAD91813.1"/>
    </source>
</evidence>
<name>V5FJ77_BYSSN</name>
<dbReference type="EMBL" id="BAUL01000007">
    <property type="protein sequence ID" value="GAD91813.1"/>
    <property type="molecule type" value="Genomic_DNA"/>
</dbReference>
<sequence>MDANILAGKLQNTHLNNSPCWEDNLIFNPQADSGLSQDTLGDIPKYLFRIVSPLSDAQVDGTWIHSQAASQKSSSSLEDIFVDLNTKKRLTVARTLKKHLWWLSKDGVEDNFVSWTSSLLFALRYIYYRHLHSRDGSSLENIKLFVIDTERFSPRTFIQDLDLIKAFCEFDNPPPGEKSLRGLRELREDRGYYFGEYLSQGSLNLAGRCQMILASSLFHKDLLRRLQGNFKDINLPLPGNKEPRWPKEVRDFRKAVWLSTKPIRLSSEQILGRMEALSEIIDNFDPGWRFAMAVYFSALIGPETGDRGATPDNPVCVYLISKFIDQKDCESPTFRVIATDKMPELKQVEGLLYDIKKHFYAYGLKVAFNVIEEAERSLRNFHRTVFSEDQSPPLTTDSNKTLTADDRIRLSRFNMTRMLHELNTKFKSS</sequence>
<dbReference type="InParanoid" id="V5FJ77"/>
<gene>
    <name evidence="2" type="ORF">PVAR5_0392</name>
</gene>
<reference evidence="3" key="1">
    <citation type="journal article" date="2014" name="Genome Announc.">
        <title>Draft genome sequence of the formaldehyde-resistant fungus Byssochlamys spectabilis No. 5 (anamorph Paecilomyces variotii No. 5) (NBRC109023).</title>
        <authorList>
            <person name="Oka T."/>
            <person name="Ekino K."/>
            <person name="Fukuda K."/>
            <person name="Nomura Y."/>
        </authorList>
    </citation>
    <scope>NUCLEOTIDE SEQUENCE [LARGE SCALE GENOMIC DNA]</scope>
    <source>
        <strain evidence="3">No. 5 / NBRC 109023</strain>
    </source>
</reference>
<evidence type="ECO:0000313" key="3">
    <source>
        <dbReference type="Proteomes" id="UP000018001"/>
    </source>
</evidence>
<dbReference type="InterPro" id="IPR056009">
    <property type="entry name" value="DUF7587"/>
</dbReference>
<keyword evidence="3" id="KW-1185">Reference proteome</keyword>
<comment type="caution">
    <text evidence="2">The sequence shown here is derived from an EMBL/GenBank/DDBJ whole genome shotgun (WGS) entry which is preliminary data.</text>
</comment>
<protein>
    <recommendedName>
        <fullName evidence="1">DUF7587 domain-containing protein</fullName>
    </recommendedName>
</protein>
<dbReference type="Proteomes" id="UP000018001">
    <property type="component" value="Unassembled WGS sequence"/>
</dbReference>
<dbReference type="AlphaFoldDB" id="V5FJ77"/>
<accession>V5FJ77</accession>
<proteinExistence type="predicted"/>
<organism evidence="2 3">
    <name type="scientific">Byssochlamys spectabilis (strain No. 5 / NBRC 109023)</name>
    <name type="common">Paecilomyces variotii</name>
    <dbReference type="NCBI Taxonomy" id="1356009"/>
    <lineage>
        <taxon>Eukaryota</taxon>
        <taxon>Fungi</taxon>
        <taxon>Dikarya</taxon>
        <taxon>Ascomycota</taxon>
        <taxon>Pezizomycotina</taxon>
        <taxon>Eurotiomycetes</taxon>
        <taxon>Eurotiomycetidae</taxon>
        <taxon>Eurotiales</taxon>
        <taxon>Thermoascaceae</taxon>
        <taxon>Paecilomyces</taxon>
    </lineage>
</organism>
<dbReference type="OrthoDB" id="4152607at2759"/>
<dbReference type="eggNOG" id="ENOG502SJQX">
    <property type="taxonomic scope" value="Eukaryota"/>
</dbReference>
<dbReference type="HOGENOM" id="CLU_048301_1_0_1"/>